<dbReference type="AlphaFoldDB" id="A0AAE3EV90"/>
<protein>
    <submittedName>
        <fullName evidence="2">BatD family protein</fullName>
    </submittedName>
</protein>
<dbReference type="EMBL" id="JAIRBC010000019">
    <property type="protein sequence ID" value="MCG2461705.1"/>
    <property type="molecule type" value="Genomic_DNA"/>
</dbReference>
<name>A0AAE3EV90_9FLAO</name>
<reference evidence="2" key="1">
    <citation type="submission" date="2023-02" db="EMBL/GenBank/DDBJ databases">
        <title>Genome of Flavobacteriaceae gen. nov. sp. strain F89.</title>
        <authorList>
            <person name="Wang Y."/>
        </authorList>
    </citation>
    <scope>NUCLEOTIDE SEQUENCE</scope>
    <source>
        <strain evidence="2">F89</strain>
    </source>
</reference>
<keyword evidence="1" id="KW-0812">Transmembrane</keyword>
<sequence>MVRKLTYMLFFLLSVAEGYGQQLISYVTVSHTDPYVGQPVQMTVSVYTETWFTQGVDVGNIQVEGALTVYFRSLPNQRTFNGKRFTGVDFIYNLFPTQPGPLRITPLHIDVVSPRPGDSKGIKHTLATKAKKLTVKDIPLGINPNEWLVSSSLDVSQRWNASLITVKVGDVLQRTITRSAGGTLSEFIPAAVWDSVAGVGIYPKRPITRTEKTKTYVSGFRSETVNYLFEKEGTVILPKQEFLHWNVRYNKYYKRIIDSITINVAPNPNLGILTGIKKQLESETKAEQEPEQKAKLIFGMTWKEFLKLIATVLALSVIAFYSLKWALLNVRERYRTYKESEQNAFRRVRWSLRYKKKSKFFDFAKRWLLKLELKERSLDFFIQQYGTENLRQNYIILKTNVFDNNTSINPNYSVLNKELALARKQFLKKRMSVQKHEVQQQEKDWLNPIGIGE</sequence>
<dbReference type="Proteomes" id="UP001200642">
    <property type="component" value="Unassembled WGS sequence"/>
</dbReference>
<evidence type="ECO:0000256" key="1">
    <source>
        <dbReference type="SAM" id="Phobius"/>
    </source>
</evidence>
<dbReference type="Pfam" id="PF13584">
    <property type="entry name" value="BatD"/>
    <property type="match status" value="1"/>
</dbReference>
<feature type="transmembrane region" description="Helical" evidence="1">
    <location>
        <begin position="305"/>
        <end position="328"/>
    </location>
</feature>
<evidence type="ECO:0000313" key="3">
    <source>
        <dbReference type="Proteomes" id="UP001200642"/>
    </source>
</evidence>
<keyword evidence="1" id="KW-1133">Transmembrane helix</keyword>
<dbReference type="PANTHER" id="PTHR40940:SF1">
    <property type="entry name" value="PROTEIN BATD"/>
    <property type="match status" value="1"/>
</dbReference>
<keyword evidence="3" id="KW-1185">Reference proteome</keyword>
<accession>A0AAE3EV90</accession>
<gene>
    <name evidence="2" type="ORF">K8352_13175</name>
</gene>
<dbReference type="RefSeq" id="WP_317902848.1">
    <property type="nucleotide sequence ID" value="NZ_JAIRBC010000019.1"/>
</dbReference>
<evidence type="ECO:0000313" key="2">
    <source>
        <dbReference type="EMBL" id="MCG2461705.1"/>
    </source>
</evidence>
<organism evidence="2 3">
    <name type="scientific">Cerina litoralis</name>
    <dbReference type="NCBI Taxonomy" id="2874477"/>
    <lineage>
        <taxon>Bacteria</taxon>
        <taxon>Pseudomonadati</taxon>
        <taxon>Bacteroidota</taxon>
        <taxon>Flavobacteriia</taxon>
        <taxon>Flavobacteriales</taxon>
        <taxon>Flavobacteriaceae</taxon>
        <taxon>Cerina</taxon>
    </lineage>
</organism>
<dbReference type="PANTHER" id="PTHR40940">
    <property type="entry name" value="PROTEIN BATD-RELATED"/>
    <property type="match status" value="1"/>
</dbReference>
<keyword evidence="1" id="KW-0472">Membrane</keyword>
<dbReference type="InterPro" id="IPR025738">
    <property type="entry name" value="BatD"/>
</dbReference>
<comment type="caution">
    <text evidence="2">The sequence shown here is derived from an EMBL/GenBank/DDBJ whole genome shotgun (WGS) entry which is preliminary data.</text>
</comment>
<proteinExistence type="predicted"/>